<sequence>MNRTNHRFQVLQQAARYWLIGDITKRADPICMQLQLKILPGAMMMPQGFQNETWKRTCRLSFSAPYLTIQITERSGRRDNNTGTVPLKTGRIHHELNSPNLGGHLPHHPTPCYNQPLRRTEMGCGWQGYLDPLSHLSPKRSQNLTFLQTKPTASDRPSSMLRGYV</sequence>
<keyword evidence="2" id="KW-1185">Reference proteome</keyword>
<name>A0A4Y2VWB9_ARAVE</name>
<evidence type="ECO:0000313" key="1">
    <source>
        <dbReference type="EMBL" id="GBO29419.1"/>
    </source>
</evidence>
<reference evidence="1 2" key="1">
    <citation type="journal article" date="2019" name="Sci. Rep.">
        <title>Orb-weaving spider Araneus ventricosus genome elucidates the spidroin gene catalogue.</title>
        <authorList>
            <person name="Kono N."/>
            <person name="Nakamura H."/>
            <person name="Ohtoshi R."/>
            <person name="Moran D.A.P."/>
            <person name="Shinohara A."/>
            <person name="Yoshida Y."/>
            <person name="Fujiwara M."/>
            <person name="Mori M."/>
            <person name="Tomita M."/>
            <person name="Arakawa K."/>
        </authorList>
    </citation>
    <scope>NUCLEOTIDE SEQUENCE [LARGE SCALE GENOMIC DNA]</scope>
</reference>
<comment type="caution">
    <text evidence="1">The sequence shown here is derived from an EMBL/GenBank/DDBJ whole genome shotgun (WGS) entry which is preliminary data.</text>
</comment>
<protein>
    <submittedName>
        <fullName evidence="1">Uncharacterized protein</fullName>
    </submittedName>
</protein>
<dbReference type="Proteomes" id="UP000499080">
    <property type="component" value="Unassembled WGS sequence"/>
</dbReference>
<evidence type="ECO:0000313" key="2">
    <source>
        <dbReference type="Proteomes" id="UP000499080"/>
    </source>
</evidence>
<gene>
    <name evidence="1" type="ORF">AVEN_11085_1</name>
</gene>
<dbReference type="AlphaFoldDB" id="A0A4Y2VWB9"/>
<accession>A0A4Y2VWB9</accession>
<proteinExistence type="predicted"/>
<organism evidence="1 2">
    <name type="scientific">Araneus ventricosus</name>
    <name type="common">Orbweaver spider</name>
    <name type="synonym">Epeira ventricosa</name>
    <dbReference type="NCBI Taxonomy" id="182803"/>
    <lineage>
        <taxon>Eukaryota</taxon>
        <taxon>Metazoa</taxon>
        <taxon>Ecdysozoa</taxon>
        <taxon>Arthropoda</taxon>
        <taxon>Chelicerata</taxon>
        <taxon>Arachnida</taxon>
        <taxon>Araneae</taxon>
        <taxon>Araneomorphae</taxon>
        <taxon>Entelegynae</taxon>
        <taxon>Araneoidea</taxon>
        <taxon>Araneidae</taxon>
        <taxon>Araneus</taxon>
    </lineage>
</organism>
<dbReference type="EMBL" id="BGPR01052587">
    <property type="protein sequence ID" value="GBO29419.1"/>
    <property type="molecule type" value="Genomic_DNA"/>
</dbReference>